<dbReference type="Gene3D" id="3.40.50.300">
    <property type="entry name" value="P-loop containing nucleotide triphosphate hydrolases"/>
    <property type="match status" value="1"/>
</dbReference>
<feature type="domain" description="EF-hand" evidence="8">
    <location>
        <begin position="867"/>
        <end position="902"/>
    </location>
</feature>
<dbReference type="AlphaFoldDB" id="A0A5B8MRR6"/>
<dbReference type="STRING" id="1764295.A0A5B8MRR6"/>
<protein>
    <submittedName>
        <fullName evidence="10">ABC transporter</fullName>
    </submittedName>
</protein>
<feature type="domain" description="ABC transporter" evidence="9">
    <location>
        <begin position="429"/>
        <end position="712"/>
    </location>
</feature>
<keyword evidence="5 6" id="KW-0472">Membrane</keyword>
<dbReference type="PROSITE" id="PS51257">
    <property type="entry name" value="PROKAR_LIPOPROTEIN"/>
    <property type="match status" value="1"/>
</dbReference>
<keyword evidence="4 6" id="KW-1133">Transmembrane helix</keyword>
<dbReference type="PANTHER" id="PTHR48041">
    <property type="entry name" value="ABC TRANSPORTER G FAMILY MEMBER 28"/>
    <property type="match status" value="1"/>
</dbReference>
<evidence type="ECO:0000256" key="4">
    <source>
        <dbReference type="ARBA" id="ARBA00022989"/>
    </source>
</evidence>
<dbReference type="Pfam" id="PF01061">
    <property type="entry name" value="ABC2_membrane"/>
    <property type="match status" value="1"/>
</dbReference>
<dbReference type="PROSITE" id="PS00211">
    <property type="entry name" value="ABC_TRANSPORTER_1"/>
    <property type="match status" value="1"/>
</dbReference>
<dbReference type="Pfam" id="PF00005">
    <property type="entry name" value="ABC_tran"/>
    <property type="match status" value="1"/>
</dbReference>
<dbReference type="InterPro" id="IPR050352">
    <property type="entry name" value="ABCG_transporters"/>
</dbReference>
<dbReference type="InterPro" id="IPR017871">
    <property type="entry name" value="ABC_transporter-like_CS"/>
</dbReference>
<dbReference type="SUPFAM" id="SSF52540">
    <property type="entry name" value="P-loop containing nucleoside triphosphate hydrolases"/>
    <property type="match status" value="1"/>
</dbReference>
<feature type="transmembrane region" description="Helical" evidence="6">
    <location>
        <begin position="1085"/>
        <end position="1103"/>
    </location>
</feature>
<dbReference type="Gene3D" id="1.10.238.10">
    <property type="entry name" value="EF-hand"/>
    <property type="match status" value="1"/>
</dbReference>
<keyword evidence="7" id="KW-0732">Signal</keyword>
<evidence type="ECO:0000259" key="8">
    <source>
        <dbReference type="PROSITE" id="PS50222"/>
    </source>
</evidence>
<evidence type="ECO:0000256" key="7">
    <source>
        <dbReference type="SAM" id="SignalP"/>
    </source>
</evidence>
<dbReference type="GO" id="GO:0005524">
    <property type="term" value="F:ATP binding"/>
    <property type="evidence" value="ECO:0007669"/>
    <property type="project" value="InterPro"/>
</dbReference>
<comment type="subcellular location">
    <subcellularLocation>
        <location evidence="1">Membrane</location>
        <topology evidence="1">Multi-pass membrane protein</topology>
    </subcellularLocation>
</comment>
<dbReference type="CDD" id="cd00051">
    <property type="entry name" value="EFh"/>
    <property type="match status" value="1"/>
</dbReference>
<dbReference type="InterPro" id="IPR043926">
    <property type="entry name" value="ABCG_dom"/>
</dbReference>
<sequence length="1243" mass="135970">MEPLRSWVAAVLLLLCSLGSCLGQDDAVPMIALDEKLETDVLNALCQQEGEGEGQGGGLKNISVPVFCSAMGGEELAREVEKRRRAELPNPMFERLSGESVLGEPSWTMWYPSNTVVEPNCTSAEVEPEGNPEFCTLDDLVVIPTGSFQRAEMAVSLDPQPDWGFVQSFIGGVFAESDLGDEDFTPGLSMTTESCSGRCKAGYQCMPSLELALASRGALGRCEPCEKGSLCPSGTLHDGGLALGSTRLNLCPVGYYCPNTTTAYVCPSGYFCPLGSHQPFRCEGITIAGAITLEGNYCPPASTSPFGLCPAGWYCPTASIAVACPEGHYCEVQSKEPKECPMMTNCPEGSGKPSISLYLVIGLGALFGCFLLLLLALAIWIKVSQRSVLRRARKAEKQSTLLKAIGVKLGLGSDQMSYASNLKGFSENIRLVDIVVDNLCVEVKSHGKSKLVLRGVNLLFRASTLNVILGSSGAGKTTFLKSLVGKFSVNSQPRGEIRFEFKNHPIKVNLLSSTGGRSGCCGGGSMCKSLTKLRARETAVQLGVGYVAQDNVVHEILTVNENIAYSARMRLGPSLSAQTKKEIIQDTITVLGLNHIQNAKVGNPLSPAGSISGGEARRVSIGLELVACPSLLILDEPTSGLDAVAANDVMSSLNKMSDLGVTVVASLHQPRYSTFLLFDALHLFMRGGYVVYSGPTSGALDYFRDIGFKLHENENPADFMLDVIAGLIDLPGHDEFSPMDLVALWNDEVRADDRFRRSSFCDSKGMDFEDVALDTGRSKDDSMISSRSQSFRNFSGRDFDLGVKACKHVDLEGGKESSRVKRTQSMVPTPRWLGTLGEQFDQLDAQQDGYIDSTTMLEFLQSMGQQCTLEEANQIVRHFDVDGDGRIVRKDFLMRWTKNYWTREFSTALLGLFPHKEGVCVDEEGLECSIEMNNLASRMRSSGSQKSLLGSFDANSHLKQMLTARRQRKFAFRSTAGFPKQCLYLLQREPLKMMRTLELKILDFGSMAVIGVSISFVNRINMSLNLYRVTQANTVGMMFLGVLSSLWATLFISRELPMVQREVSEGVSTTAIFATLNIYNTAIDLLIRSVVFTLPVLYITGYNQTFADFLLIAFGTAWSCSGLGMIMPCVTNPRSAVVLSVAITFLFGAVLNGVKPTVKELQDASNPLLYWMILPSYNRWATEALTLQEEAANPSYFIGEKVEMDVIYAFRTSNWRTAVLFLYLSGIVERMVCFLFFYKKALE</sequence>
<gene>
    <name evidence="10" type="ORF">A3770_07p48630</name>
</gene>
<dbReference type="GO" id="GO:0016020">
    <property type="term" value="C:membrane"/>
    <property type="evidence" value="ECO:0007669"/>
    <property type="project" value="UniProtKB-SubCell"/>
</dbReference>
<evidence type="ECO:0000256" key="3">
    <source>
        <dbReference type="ARBA" id="ARBA00022692"/>
    </source>
</evidence>
<dbReference type="InterPro" id="IPR002048">
    <property type="entry name" value="EF_hand_dom"/>
</dbReference>
<evidence type="ECO:0000256" key="2">
    <source>
        <dbReference type="ARBA" id="ARBA00022448"/>
    </source>
</evidence>
<dbReference type="Pfam" id="PF19055">
    <property type="entry name" value="ABC2_membrane_7"/>
    <property type="match status" value="1"/>
</dbReference>
<dbReference type="GO" id="GO:0140359">
    <property type="term" value="F:ABC-type transporter activity"/>
    <property type="evidence" value="ECO:0007669"/>
    <property type="project" value="InterPro"/>
</dbReference>
<proteinExistence type="predicted"/>
<dbReference type="EMBL" id="CP031040">
    <property type="protein sequence ID" value="QDZ22345.1"/>
    <property type="molecule type" value="Genomic_DNA"/>
</dbReference>
<dbReference type="PROSITE" id="PS50222">
    <property type="entry name" value="EF_HAND_2"/>
    <property type="match status" value="1"/>
</dbReference>
<organism evidence="10 11">
    <name type="scientific">Chloropicon primus</name>
    <dbReference type="NCBI Taxonomy" id="1764295"/>
    <lineage>
        <taxon>Eukaryota</taxon>
        <taxon>Viridiplantae</taxon>
        <taxon>Chlorophyta</taxon>
        <taxon>Chloropicophyceae</taxon>
        <taxon>Chloropicales</taxon>
        <taxon>Chloropicaceae</taxon>
        <taxon>Chloropicon</taxon>
    </lineage>
</organism>
<feature type="transmembrane region" description="Helical" evidence="6">
    <location>
        <begin position="355"/>
        <end position="381"/>
    </location>
</feature>
<evidence type="ECO:0000256" key="6">
    <source>
        <dbReference type="SAM" id="Phobius"/>
    </source>
</evidence>
<dbReference type="InterPro" id="IPR003439">
    <property type="entry name" value="ABC_transporter-like_ATP-bd"/>
</dbReference>
<keyword evidence="11" id="KW-1185">Reference proteome</keyword>
<evidence type="ECO:0000256" key="1">
    <source>
        <dbReference type="ARBA" id="ARBA00004141"/>
    </source>
</evidence>
<keyword evidence="3 6" id="KW-0812">Transmembrane</keyword>
<evidence type="ECO:0000259" key="9">
    <source>
        <dbReference type="PROSITE" id="PS50893"/>
    </source>
</evidence>
<feature type="transmembrane region" description="Helical" evidence="6">
    <location>
        <begin position="1136"/>
        <end position="1154"/>
    </location>
</feature>
<reference evidence="10 11" key="1">
    <citation type="submission" date="2018-07" db="EMBL/GenBank/DDBJ databases">
        <title>The complete nuclear genome of the prasinophyte Chloropicon primus (CCMP1205).</title>
        <authorList>
            <person name="Pombert J.-F."/>
            <person name="Otis C."/>
            <person name="Turmel M."/>
            <person name="Lemieux C."/>
        </authorList>
    </citation>
    <scope>NUCLEOTIDE SEQUENCE [LARGE SCALE GENOMIC DNA]</scope>
    <source>
        <strain evidence="10 11">CCMP1205</strain>
    </source>
</reference>
<dbReference type="OrthoDB" id="1720926at2759"/>
<accession>A0A5B8MRR6</accession>
<dbReference type="Pfam" id="PF13499">
    <property type="entry name" value="EF-hand_7"/>
    <property type="match status" value="1"/>
</dbReference>
<name>A0A5B8MRR6_9CHLO</name>
<keyword evidence="2" id="KW-0813">Transport</keyword>
<evidence type="ECO:0000313" key="10">
    <source>
        <dbReference type="EMBL" id="QDZ22345.1"/>
    </source>
</evidence>
<dbReference type="SUPFAM" id="SSF47473">
    <property type="entry name" value="EF-hand"/>
    <property type="match status" value="1"/>
</dbReference>
<feature type="chain" id="PRO_5023034884" evidence="7">
    <location>
        <begin position="24"/>
        <end position="1243"/>
    </location>
</feature>
<feature type="signal peptide" evidence="7">
    <location>
        <begin position="1"/>
        <end position="23"/>
    </location>
</feature>
<feature type="transmembrane region" description="Helical" evidence="6">
    <location>
        <begin position="1218"/>
        <end position="1238"/>
    </location>
</feature>
<feature type="transmembrane region" description="Helical" evidence="6">
    <location>
        <begin position="1109"/>
        <end position="1129"/>
    </location>
</feature>
<evidence type="ECO:0000313" key="11">
    <source>
        <dbReference type="Proteomes" id="UP000316726"/>
    </source>
</evidence>
<dbReference type="InterPro" id="IPR013525">
    <property type="entry name" value="ABC2_TM"/>
</dbReference>
<dbReference type="Proteomes" id="UP000316726">
    <property type="component" value="Chromosome 7"/>
</dbReference>
<dbReference type="PROSITE" id="PS50893">
    <property type="entry name" value="ABC_TRANSPORTER_2"/>
    <property type="match status" value="1"/>
</dbReference>
<dbReference type="GO" id="GO:0005509">
    <property type="term" value="F:calcium ion binding"/>
    <property type="evidence" value="ECO:0007669"/>
    <property type="project" value="InterPro"/>
</dbReference>
<dbReference type="GO" id="GO:0016887">
    <property type="term" value="F:ATP hydrolysis activity"/>
    <property type="evidence" value="ECO:0007669"/>
    <property type="project" value="InterPro"/>
</dbReference>
<feature type="transmembrane region" description="Helical" evidence="6">
    <location>
        <begin position="1001"/>
        <end position="1020"/>
    </location>
</feature>
<evidence type="ECO:0000256" key="5">
    <source>
        <dbReference type="ARBA" id="ARBA00023136"/>
    </source>
</evidence>
<dbReference type="PANTHER" id="PTHR48041:SF91">
    <property type="entry name" value="ABC TRANSPORTER G FAMILY MEMBER 28"/>
    <property type="match status" value="1"/>
</dbReference>
<feature type="transmembrane region" description="Helical" evidence="6">
    <location>
        <begin position="1032"/>
        <end position="1052"/>
    </location>
</feature>
<dbReference type="InterPro" id="IPR027417">
    <property type="entry name" value="P-loop_NTPase"/>
</dbReference>
<dbReference type="InterPro" id="IPR011992">
    <property type="entry name" value="EF-hand-dom_pair"/>
</dbReference>